<dbReference type="Proteomes" id="UP000000491">
    <property type="component" value="Chromosome"/>
</dbReference>
<dbReference type="RefSeq" id="WP_013934419.1">
    <property type="nucleotide sequence ID" value="NC_015709.1"/>
</dbReference>
<evidence type="ECO:0000313" key="2">
    <source>
        <dbReference type="Proteomes" id="UP000000491"/>
    </source>
</evidence>
<proteinExistence type="predicted"/>
<organism evidence="1 2">
    <name type="scientific">Zymomonas mobilis subsp. pomaceae (strain ATCC 29192 / DSM 22645 / JCM 10191 / CCUG 17912 / NBRC 13757 / NCIMB 11200 / NRRL B-4491 / Barker I)</name>
    <dbReference type="NCBI Taxonomy" id="579138"/>
    <lineage>
        <taxon>Bacteria</taxon>
        <taxon>Pseudomonadati</taxon>
        <taxon>Pseudomonadota</taxon>
        <taxon>Alphaproteobacteria</taxon>
        <taxon>Sphingomonadales</taxon>
        <taxon>Zymomonadaceae</taxon>
        <taxon>Zymomonas</taxon>
    </lineage>
</organism>
<dbReference type="PATRIC" id="fig|579138.3.peg.1197"/>
<sequence>MNALHALAPIRDDSFAALIAHAASFFYGEKTATDFIYTVSRINEFKTYFRDFLTTALLPDNAGILLLHPKRPSDKDFDRLFNGLIEQGIITQSLDAYSWVINKADQNAQTLERIKLLIALKQKFKKKVKYLFTFELLLENAYRDKIFFVLLLLAIEYIDRSRNAQFIEDIGSIFNKDLKNTLLILIENRSYGFDKIAVFARDIDRFPSVFDKSIFINKTYSIDHYYKNEMEEVILEIKTRNINQILLAIASIILNEIKFKLL</sequence>
<reference evidence="1 2" key="1">
    <citation type="journal article" date="2011" name="J. Bacteriol.">
        <title>Genome sequence of the ethanol-producing Zymomonas mobilis subsp. pomaceae lectotype strain ATCC 29192.</title>
        <authorList>
            <person name="Kouvelis V.N."/>
            <person name="Davenport K.W."/>
            <person name="Brettin T.S."/>
            <person name="Bruce D."/>
            <person name="Detter C."/>
            <person name="Han C.S."/>
            <person name="Nolan M."/>
            <person name="Tapia R."/>
            <person name="Damoulaki A."/>
            <person name="Kyrpides N.C."/>
            <person name="Typas M.A."/>
            <person name="Pappas K.M."/>
        </authorList>
    </citation>
    <scope>NUCLEOTIDE SEQUENCE [LARGE SCALE GENOMIC DNA]</scope>
    <source>
        <strain evidence="2">ATCC 29192 / DSM 22645 / JCM 10191 / CCUG 17912 / NBRC 13757 / NCIMB 11200 / NRRL B-4491 / Barker I</strain>
    </source>
</reference>
<dbReference type="AlphaFoldDB" id="F8ETS7"/>
<accession>F8ETS7</accession>
<evidence type="ECO:0000313" key="1">
    <source>
        <dbReference type="EMBL" id="AEI38024.1"/>
    </source>
</evidence>
<protein>
    <submittedName>
        <fullName evidence="1">Uncharacterized protein</fullName>
    </submittedName>
</protein>
<gene>
    <name evidence="1" type="ordered locus">Zymop_1128</name>
</gene>
<dbReference type="KEGG" id="zmp:Zymop_1128"/>
<name>F8ETS7_ZYMMT</name>
<dbReference type="EMBL" id="CP002865">
    <property type="protein sequence ID" value="AEI38024.1"/>
    <property type="molecule type" value="Genomic_DNA"/>
</dbReference>
<dbReference type="HOGENOM" id="CLU_1061527_0_0_5"/>